<dbReference type="PANTHER" id="PTHR23272:SF184">
    <property type="entry name" value="OS03G0311250 PROTEIN"/>
    <property type="match status" value="1"/>
</dbReference>
<proteinExistence type="predicted"/>
<keyword evidence="3" id="KW-1185">Reference proteome</keyword>
<dbReference type="Proteomes" id="UP001202328">
    <property type="component" value="Unassembled WGS sequence"/>
</dbReference>
<comment type="caution">
    <text evidence="2">The sequence shown here is derived from an EMBL/GenBank/DDBJ whole genome shotgun (WGS) entry which is preliminary data.</text>
</comment>
<dbReference type="AlphaFoldDB" id="A0AAD4SNH2"/>
<sequence>MDPRKKNIGTVVLIERIVNAFDREPLDSFASVHQTLLKLFNHYFSTYGSNVQTTVAQSQSDFDELDPSERLLSTCSTTVSSGTSNTNSISELVRYLELDVTVFLGSKELGSNFDILQFWNTHGNSFPILQIMAHDLLTPPASTVASESCFSLSGRILSKKRSRLAPDIFDALVCSKDWNDARKRRQEFNDEYEEVFSRFDG</sequence>
<dbReference type="PANTHER" id="PTHR23272">
    <property type="entry name" value="BED FINGER-RELATED"/>
    <property type="match status" value="1"/>
</dbReference>
<feature type="domain" description="HAT C-terminal dimerisation" evidence="1">
    <location>
        <begin position="105"/>
        <end position="178"/>
    </location>
</feature>
<dbReference type="EMBL" id="JAJJMB010009474">
    <property type="protein sequence ID" value="KAI3913422.1"/>
    <property type="molecule type" value="Genomic_DNA"/>
</dbReference>
<name>A0AAD4SNH2_9MAGN</name>
<evidence type="ECO:0000259" key="1">
    <source>
        <dbReference type="Pfam" id="PF05699"/>
    </source>
</evidence>
<protein>
    <recommendedName>
        <fullName evidence="1">HAT C-terminal dimerisation domain-containing protein</fullName>
    </recommendedName>
</protein>
<evidence type="ECO:0000313" key="2">
    <source>
        <dbReference type="EMBL" id="KAI3913422.1"/>
    </source>
</evidence>
<dbReference type="Pfam" id="PF05699">
    <property type="entry name" value="Dimer_Tnp_hAT"/>
    <property type="match status" value="1"/>
</dbReference>
<evidence type="ECO:0000313" key="3">
    <source>
        <dbReference type="Proteomes" id="UP001202328"/>
    </source>
</evidence>
<dbReference type="InterPro" id="IPR008906">
    <property type="entry name" value="HATC_C_dom"/>
</dbReference>
<dbReference type="GO" id="GO:0046983">
    <property type="term" value="F:protein dimerization activity"/>
    <property type="evidence" value="ECO:0007669"/>
    <property type="project" value="InterPro"/>
</dbReference>
<gene>
    <name evidence="2" type="ORF">MKW98_003901</name>
</gene>
<dbReference type="SUPFAM" id="SSF53098">
    <property type="entry name" value="Ribonuclease H-like"/>
    <property type="match status" value="1"/>
</dbReference>
<dbReference type="InterPro" id="IPR012337">
    <property type="entry name" value="RNaseH-like_sf"/>
</dbReference>
<organism evidence="2 3">
    <name type="scientific">Papaver atlanticum</name>
    <dbReference type="NCBI Taxonomy" id="357466"/>
    <lineage>
        <taxon>Eukaryota</taxon>
        <taxon>Viridiplantae</taxon>
        <taxon>Streptophyta</taxon>
        <taxon>Embryophyta</taxon>
        <taxon>Tracheophyta</taxon>
        <taxon>Spermatophyta</taxon>
        <taxon>Magnoliopsida</taxon>
        <taxon>Ranunculales</taxon>
        <taxon>Papaveraceae</taxon>
        <taxon>Papaveroideae</taxon>
        <taxon>Papaver</taxon>
    </lineage>
</organism>
<accession>A0AAD4SNH2</accession>
<reference evidence="2" key="1">
    <citation type="submission" date="2022-04" db="EMBL/GenBank/DDBJ databases">
        <title>A functionally conserved STORR gene fusion in Papaver species that diverged 16.8 million years ago.</title>
        <authorList>
            <person name="Catania T."/>
        </authorList>
    </citation>
    <scope>NUCLEOTIDE SEQUENCE</scope>
    <source>
        <strain evidence="2">S-188037</strain>
    </source>
</reference>